<gene>
    <name evidence="14" type="ORF">FSP39_018879</name>
</gene>
<dbReference type="SUPFAM" id="SSF48576">
    <property type="entry name" value="Terpenoid synthases"/>
    <property type="match status" value="1"/>
</dbReference>
<dbReference type="GO" id="GO:0004337">
    <property type="term" value="F:(2E,6E)-farnesyl diphosphate synthase activity"/>
    <property type="evidence" value="ECO:0007669"/>
    <property type="project" value="UniProtKB-EC"/>
</dbReference>
<keyword evidence="11" id="KW-0443">Lipid metabolism</keyword>
<evidence type="ECO:0000256" key="9">
    <source>
        <dbReference type="ARBA" id="ARBA00022723"/>
    </source>
</evidence>
<dbReference type="PROSITE" id="PS00444">
    <property type="entry name" value="POLYPRENYL_SYNTHASE_2"/>
    <property type="match status" value="1"/>
</dbReference>
<evidence type="ECO:0000256" key="7">
    <source>
        <dbReference type="ARBA" id="ARBA00022516"/>
    </source>
</evidence>
<dbReference type="EMBL" id="VSWD01000005">
    <property type="protein sequence ID" value="KAK3103386.1"/>
    <property type="molecule type" value="Genomic_DNA"/>
</dbReference>
<comment type="caution">
    <text evidence="14">The sequence shown here is derived from an EMBL/GenBank/DDBJ whole genome shotgun (WGS) entry which is preliminary data.</text>
</comment>
<name>A0AA88YRW1_PINIB</name>
<reference evidence="14" key="1">
    <citation type="submission" date="2019-08" db="EMBL/GenBank/DDBJ databases">
        <title>The improved chromosome-level genome for the pearl oyster Pinctada fucata martensii using PacBio sequencing and Hi-C.</title>
        <authorList>
            <person name="Zheng Z."/>
        </authorList>
    </citation>
    <scope>NUCLEOTIDE SEQUENCE</scope>
    <source>
        <strain evidence="14">ZZ-2019</strain>
        <tissue evidence="14">Adductor muscle</tissue>
    </source>
</reference>
<evidence type="ECO:0000256" key="12">
    <source>
        <dbReference type="ARBA" id="ARBA00034546"/>
    </source>
</evidence>
<dbReference type="Proteomes" id="UP001186944">
    <property type="component" value="Unassembled WGS sequence"/>
</dbReference>
<dbReference type="InterPro" id="IPR039702">
    <property type="entry name" value="FPS1-like"/>
</dbReference>
<keyword evidence="7" id="KW-0444">Lipid biosynthesis</keyword>
<evidence type="ECO:0000256" key="10">
    <source>
        <dbReference type="ARBA" id="ARBA00022842"/>
    </source>
</evidence>
<dbReference type="EC" id="2.5.1.1" evidence="6"/>
<dbReference type="PANTHER" id="PTHR11525">
    <property type="entry name" value="FARNESYL-PYROPHOSPHATE SYNTHETASE"/>
    <property type="match status" value="1"/>
</dbReference>
<keyword evidence="8 13" id="KW-0808">Transferase</keyword>
<evidence type="ECO:0000256" key="5">
    <source>
        <dbReference type="ARBA" id="ARBA00012439"/>
    </source>
</evidence>
<evidence type="ECO:0000256" key="2">
    <source>
        <dbReference type="ARBA" id="ARBA00004932"/>
    </source>
</evidence>
<comment type="pathway">
    <text evidence="3">Isoprenoid biosynthesis; farnesyl diphosphate biosynthesis; farnesyl diphosphate from geranyl diphosphate and isopentenyl diphosphate: step 1/1.</text>
</comment>
<dbReference type="GO" id="GO:0005737">
    <property type="term" value="C:cytoplasm"/>
    <property type="evidence" value="ECO:0007669"/>
    <property type="project" value="TreeGrafter"/>
</dbReference>
<dbReference type="Gene3D" id="1.10.600.10">
    <property type="entry name" value="Farnesyl Diphosphate Synthase"/>
    <property type="match status" value="1"/>
</dbReference>
<dbReference type="PROSITE" id="PS00723">
    <property type="entry name" value="POLYPRENYL_SYNTHASE_1"/>
    <property type="match status" value="1"/>
</dbReference>
<dbReference type="SFLD" id="SFLDS00005">
    <property type="entry name" value="Isoprenoid_Synthase_Type_I"/>
    <property type="match status" value="1"/>
</dbReference>
<evidence type="ECO:0000256" key="13">
    <source>
        <dbReference type="RuleBase" id="RU004466"/>
    </source>
</evidence>
<dbReference type="EC" id="2.5.1.10" evidence="5"/>
<protein>
    <recommendedName>
        <fullName evidence="12">Farnesyl pyrophosphate synthase</fullName>
        <ecNumber evidence="6">2.5.1.1</ecNumber>
        <ecNumber evidence="5">2.5.1.10</ecNumber>
    </recommendedName>
</protein>
<evidence type="ECO:0000256" key="6">
    <source>
        <dbReference type="ARBA" id="ARBA00012833"/>
    </source>
</evidence>
<keyword evidence="9" id="KW-0479">Metal-binding</keyword>
<sequence length="358" mass="41264">MATNGDYPHPEKRVKVMSQLESFDCVFPELVNLLTKKGLVNPQISEATAWFKEVSEYNVPYGKKNRGLTVVTSYQQLVPDASEEDIHLARVLGWCIEWLQAFFLVADDIMDESVTRRGKPCWYKKDAVGMIAINDAFYLESCVYEILRSYFRGKPYYADIVDLFHLTTMKTVTGQCLDLITAPVNSGVDFTKFTEERYDAIVQWKTAYYSFYLPVALAMCMAGRTDVDDLDKAQSILLIMGRYFQIQDDFLDCFGDPSVTGKVGTDIEDNKCSWLVIQALQKATPEQRHILQENYGQKDPEKVNKVKQLYRDLQLEKLFEEFEEKSYKDVISLIEKNSGNLPVAMFIEFANKIYKRKK</sequence>
<dbReference type="GO" id="GO:0046872">
    <property type="term" value="F:metal ion binding"/>
    <property type="evidence" value="ECO:0007669"/>
    <property type="project" value="UniProtKB-KW"/>
</dbReference>
<proteinExistence type="inferred from homology"/>
<dbReference type="InterPro" id="IPR033749">
    <property type="entry name" value="Polyprenyl_synt_CS"/>
</dbReference>
<dbReference type="PANTHER" id="PTHR11525:SF0">
    <property type="entry name" value="FARNESYL PYROPHOSPHATE SYNTHASE"/>
    <property type="match status" value="1"/>
</dbReference>
<evidence type="ECO:0000313" key="15">
    <source>
        <dbReference type="Proteomes" id="UP001186944"/>
    </source>
</evidence>
<evidence type="ECO:0000256" key="3">
    <source>
        <dbReference type="ARBA" id="ARBA00005035"/>
    </source>
</evidence>
<evidence type="ECO:0000256" key="4">
    <source>
        <dbReference type="ARBA" id="ARBA00006706"/>
    </source>
</evidence>
<comment type="similarity">
    <text evidence="4 13">Belongs to the FPP/GGPP synthase family.</text>
</comment>
<dbReference type="Pfam" id="PF00348">
    <property type="entry name" value="polyprenyl_synt"/>
    <property type="match status" value="1"/>
</dbReference>
<keyword evidence="15" id="KW-1185">Reference proteome</keyword>
<keyword evidence="10" id="KW-0460">Magnesium</keyword>
<dbReference type="AlphaFoldDB" id="A0AA88YRW1"/>
<accession>A0AA88YRW1</accession>
<dbReference type="GO" id="GO:0004161">
    <property type="term" value="F:dimethylallyltranstransferase activity"/>
    <property type="evidence" value="ECO:0007669"/>
    <property type="project" value="UniProtKB-EC"/>
</dbReference>
<dbReference type="InterPro" id="IPR000092">
    <property type="entry name" value="Polyprenyl_synt"/>
</dbReference>
<dbReference type="FunFam" id="1.10.600.10:FF:000006">
    <property type="entry name" value="Farnesyl pyrophosphate synthase"/>
    <property type="match status" value="1"/>
</dbReference>
<dbReference type="GO" id="GO:0045337">
    <property type="term" value="P:farnesyl diphosphate biosynthetic process"/>
    <property type="evidence" value="ECO:0007669"/>
    <property type="project" value="TreeGrafter"/>
</dbReference>
<evidence type="ECO:0000256" key="1">
    <source>
        <dbReference type="ARBA" id="ARBA00001946"/>
    </source>
</evidence>
<evidence type="ECO:0000313" key="14">
    <source>
        <dbReference type="EMBL" id="KAK3103386.1"/>
    </source>
</evidence>
<evidence type="ECO:0000256" key="8">
    <source>
        <dbReference type="ARBA" id="ARBA00022679"/>
    </source>
</evidence>
<dbReference type="CDD" id="cd00685">
    <property type="entry name" value="Trans_IPPS_HT"/>
    <property type="match status" value="1"/>
</dbReference>
<dbReference type="SFLD" id="SFLDG01017">
    <property type="entry name" value="Polyprenyl_Transferase_Like"/>
    <property type="match status" value="1"/>
</dbReference>
<evidence type="ECO:0000256" key="11">
    <source>
        <dbReference type="ARBA" id="ARBA00023098"/>
    </source>
</evidence>
<organism evidence="14 15">
    <name type="scientific">Pinctada imbricata</name>
    <name type="common">Atlantic pearl-oyster</name>
    <name type="synonym">Pinctada martensii</name>
    <dbReference type="NCBI Taxonomy" id="66713"/>
    <lineage>
        <taxon>Eukaryota</taxon>
        <taxon>Metazoa</taxon>
        <taxon>Spiralia</taxon>
        <taxon>Lophotrochozoa</taxon>
        <taxon>Mollusca</taxon>
        <taxon>Bivalvia</taxon>
        <taxon>Autobranchia</taxon>
        <taxon>Pteriomorphia</taxon>
        <taxon>Pterioida</taxon>
        <taxon>Pterioidea</taxon>
        <taxon>Pteriidae</taxon>
        <taxon>Pinctada</taxon>
    </lineage>
</organism>
<comment type="pathway">
    <text evidence="2">Isoprenoid biosynthesis; geranyl diphosphate biosynthesis; geranyl diphosphate from dimethylallyl diphosphate and isopentenyl diphosphate: step 1/1.</text>
</comment>
<dbReference type="InterPro" id="IPR008949">
    <property type="entry name" value="Isoprenoid_synthase_dom_sf"/>
</dbReference>
<comment type="cofactor">
    <cofactor evidence="1">
        <name>Mg(2+)</name>
        <dbReference type="ChEBI" id="CHEBI:18420"/>
    </cofactor>
</comment>